<evidence type="ECO:0000313" key="1">
    <source>
        <dbReference type="EMBL" id="EMJ98265.1"/>
    </source>
</evidence>
<reference evidence="1 2" key="1">
    <citation type="submission" date="2013-01" db="EMBL/GenBank/DDBJ databases">
        <authorList>
            <person name="Harkins D.M."/>
            <person name="Durkin A.S."/>
            <person name="Brinkac L.M."/>
            <person name="Haft D.H."/>
            <person name="Selengut J.D."/>
            <person name="Sanka R."/>
            <person name="DePew J."/>
            <person name="Purushe J."/>
            <person name="Galloway R.L."/>
            <person name="Vinetz J.M."/>
            <person name="Sutton G.G."/>
            <person name="Nierman W.C."/>
            <person name="Fouts D.E."/>
        </authorList>
    </citation>
    <scope>NUCLEOTIDE SEQUENCE [LARGE SCALE GENOMIC DNA]</scope>
    <source>
        <strain evidence="1 2">79601</strain>
    </source>
</reference>
<name>M6DIC0_9LEPT</name>
<sequence>MYLRVQKLRTCRKLRFYEQILKLYKFILLKTCSYFLTPNSLCFTITNKKCNVCQ</sequence>
<dbReference type="AlphaFoldDB" id="M6DIC0"/>
<organism evidence="1 2">
    <name type="scientific">Leptospira alstonii serovar Sichuan str. 79601</name>
    <dbReference type="NCBI Taxonomy" id="1218565"/>
    <lineage>
        <taxon>Bacteria</taxon>
        <taxon>Pseudomonadati</taxon>
        <taxon>Spirochaetota</taxon>
        <taxon>Spirochaetia</taxon>
        <taxon>Leptospirales</taxon>
        <taxon>Leptospiraceae</taxon>
        <taxon>Leptospira</taxon>
    </lineage>
</organism>
<proteinExistence type="predicted"/>
<dbReference type="PATRIC" id="fig|1218565.3.peg.282"/>
<evidence type="ECO:0000313" key="2">
    <source>
        <dbReference type="Proteomes" id="UP000011988"/>
    </source>
</evidence>
<gene>
    <name evidence="1" type="ORF">LEP1GSC194_2588</name>
</gene>
<protein>
    <submittedName>
        <fullName evidence="1">Uncharacterized protein</fullName>
    </submittedName>
</protein>
<dbReference type="Proteomes" id="UP000011988">
    <property type="component" value="Unassembled WGS sequence"/>
</dbReference>
<accession>M6DIC0</accession>
<dbReference type="EMBL" id="ANIK01000003">
    <property type="protein sequence ID" value="EMJ98265.1"/>
    <property type="molecule type" value="Genomic_DNA"/>
</dbReference>
<comment type="caution">
    <text evidence="1">The sequence shown here is derived from an EMBL/GenBank/DDBJ whole genome shotgun (WGS) entry which is preliminary data.</text>
</comment>